<protein>
    <submittedName>
        <fullName evidence="4">Response regulator transcription factor</fullName>
    </submittedName>
</protein>
<evidence type="ECO:0000313" key="4">
    <source>
        <dbReference type="EMBL" id="NMC63140.1"/>
    </source>
</evidence>
<dbReference type="PROSITE" id="PS50110">
    <property type="entry name" value="RESPONSE_REGULATORY"/>
    <property type="match status" value="1"/>
</dbReference>
<dbReference type="InterPro" id="IPR001789">
    <property type="entry name" value="Sig_transdc_resp-reg_receiver"/>
</dbReference>
<evidence type="ECO:0000256" key="1">
    <source>
        <dbReference type="ARBA" id="ARBA00022553"/>
    </source>
</evidence>
<feature type="domain" description="Response regulatory" evidence="3">
    <location>
        <begin position="4"/>
        <end position="124"/>
    </location>
</feature>
<dbReference type="Gene3D" id="3.40.50.2300">
    <property type="match status" value="1"/>
</dbReference>
<keyword evidence="1 2" id="KW-0597">Phosphoprotein</keyword>
<accession>A0A7X9FRS9</accession>
<dbReference type="Pfam" id="PF00072">
    <property type="entry name" value="Response_reg"/>
    <property type="match status" value="1"/>
</dbReference>
<gene>
    <name evidence="4" type="ORF">GYA55_08220</name>
</gene>
<reference evidence="4 5" key="1">
    <citation type="journal article" date="2020" name="Biotechnol. Biofuels">
        <title>New insights from the biogas microbiome by comprehensive genome-resolved metagenomics of nearly 1600 species originating from multiple anaerobic digesters.</title>
        <authorList>
            <person name="Campanaro S."/>
            <person name="Treu L."/>
            <person name="Rodriguez-R L.M."/>
            <person name="Kovalovszki A."/>
            <person name="Ziels R.M."/>
            <person name="Maus I."/>
            <person name="Zhu X."/>
            <person name="Kougias P.G."/>
            <person name="Basile A."/>
            <person name="Luo G."/>
            <person name="Schluter A."/>
            <person name="Konstantinidis K.T."/>
            <person name="Angelidaki I."/>
        </authorList>
    </citation>
    <scope>NUCLEOTIDE SEQUENCE [LARGE SCALE GENOMIC DNA]</scope>
    <source>
        <strain evidence="4">AS27yjCOA_65</strain>
    </source>
</reference>
<comment type="caution">
    <text evidence="4">The sequence shown here is derived from an EMBL/GenBank/DDBJ whole genome shotgun (WGS) entry which is preliminary data.</text>
</comment>
<dbReference type="SMART" id="SM00448">
    <property type="entry name" value="REC"/>
    <property type="match status" value="1"/>
</dbReference>
<dbReference type="SUPFAM" id="SSF52172">
    <property type="entry name" value="CheY-like"/>
    <property type="match status" value="1"/>
</dbReference>
<dbReference type="PANTHER" id="PTHR44591">
    <property type="entry name" value="STRESS RESPONSE REGULATOR PROTEIN 1"/>
    <property type="match status" value="1"/>
</dbReference>
<proteinExistence type="predicted"/>
<dbReference type="EMBL" id="JAAZON010000364">
    <property type="protein sequence ID" value="NMC63140.1"/>
    <property type="molecule type" value="Genomic_DNA"/>
</dbReference>
<sequence>MAKRILAIDDDPVIREILQVMLQAEGYEVVPVESGVAALDMLQSMGGSSSFSLILLDNQMPGMNGFEVLCKLKEQPETEKTPVIMLTAEDKPEDIMTGYSVGAEYYITKPFTREQLMYGLKMVLGK</sequence>
<evidence type="ECO:0000313" key="5">
    <source>
        <dbReference type="Proteomes" id="UP000524246"/>
    </source>
</evidence>
<dbReference type="AlphaFoldDB" id="A0A7X9FRS9"/>
<evidence type="ECO:0000256" key="2">
    <source>
        <dbReference type="PROSITE-ProRule" id="PRU00169"/>
    </source>
</evidence>
<dbReference type="GO" id="GO:0000160">
    <property type="term" value="P:phosphorelay signal transduction system"/>
    <property type="evidence" value="ECO:0007669"/>
    <property type="project" value="InterPro"/>
</dbReference>
<dbReference type="Proteomes" id="UP000524246">
    <property type="component" value="Unassembled WGS sequence"/>
</dbReference>
<evidence type="ECO:0000259" key="3">
    <source>
        <dbReference type="PROSITE" id="PS50110"/>
    </source>
</evidence>
<organism evidence="4 5">
    <name type="scientific">SAR324 cluster bacterium</name>
    <dbReference type="NCBI Taxonomy" id="2024889"/>
    <lineage>
        <taxon>Bacteria</taxon>
        <taxon>Deltaproteobacteria</taxon>
        <taxon>SAR324 cluster</taxon>
    </lineage>
</organism>
<name>A0A7X9FRS9_9DELT</name>
<dbReference type="InterPro" id="IPR050595">
    <property type="entry name" value="Bact_response_regulator"/>
</dbReference>
<feature type="modified residue" description="4-aspartylphosphate" evidence="2">
    <location>
        <position position="57"/>
    </location>
</feature>
<dbReference type="PANTHER" id="PTHR44591:SF3">
    <property type="entry name" value="RESPONSE REGULATORY DOMAIN-CONTAINING PROTEIN"/>
    <property type="match status" value="1"/>
</dbReference>
<dbReference type="InterPro" id="IPR011006">
    <property type="entry name" value="CheY-like_superfamily"/>
</dbReference>